<evidence type="ECO:0000256" key="6">
    <source>
        <dbReference type="ARBA" id="ARBA00022989"/>
    </source>
</evidence>
<keyword evidence="4 14" id="KW-0812">Transmembrane</keyword>
<dbReference type="CDD" id="cd15010">
    <property type="entry name" value="7tmA_ACKR1_DARC"/>
    <property type="match status" value="1"/>
</dbReference>
<keyword evidence="8 14" id="KW-0472">Membrane</keyword>
<protein>
    <recommendedName>
        <fullName evidence="3 14">Atypical chemokine receptor 1</fullName>
    </recommendedName>
    <alternativeName>
        <fullName evidence="13 14">Duffy antigen/chemokine receptor</fullName>
    </alternativeName>
</protein>
<accession>A0ABM0J4V0</accession>
<evidence type="ECO:0000256" key="10">
    <source>
        <dbReference type="ARBA" id="ARBA00023170"/>
    </source>
</evidence>
<dbReference type="PANTHER" id="PTHR14181:SF1">
    <property type="entry name" value="ATYPICAL CHEMOKINE RECEPTOR 1"/>
    <property type="match status" value="1"/>
</dbReference>
<dbReference type="PANTHER" id="PTHR14181">
    <property type="entry name" value="DUFFY ANTIGEN/CHEMOKINE RECEPTOR"/>
    <property type="match status" value="1"/>
</dbReference>
<comment type="subcellular location">
    <subcellularLocation>
        <location evidence="14">Early endosome</location>
    </subcellularLocation>
    <subcellularLocation>
        <location evidence="1 14">Membrane</location>
        <topology evidence="1 14">Multi-pass membrane protein</topology>
    </subcellularLocation>
    <subcellularLocation>
        <location evidence="14">Recycling endosome</location>
    </subcellularLocation>
</comment>
<keyword evidence="11" id="KW-0325">Glycoprotein</keyword>
<feature type="transmembrane region" description="Helical" evidence="14">
    <location>
        <begin position="131"/>
        <end position="154"/>
    </location>
</feature>
<reference evidence="16" key="1">
    <citation type="submission" date="2025-08" db="UniProtKB">
        <authorList>
            <consortium name="RefSeq"/>
        </authorList>
    </citation>
    <scope>IDENTIFICATION</scope>
</reference>
<dbReference type="GeneID" id="101661884"/>
<evidence type="ECO:0000256" key="5">
    <source>
        <dbReference type="ARBA" id="ARBA00022753"/>
    </source>
</evidence>
<comment type="similarity">
    <text evidence="2 14">Belongs to the G-protein coupled receptor 1 family. Atypical chemokine receptor subfamily.</text>
</comment>
<evidence type="ECO:0000256" key="3">
    <source>
        <dbReference type="ARBA" id="ARBA00015484"/>
    </source>
</evidence>
<evidence type="ECO:0000256" key="8">
    <source>
        <dbReference type="ARBA" id="ARBA00023136"/>
    </source>
</evidence>
<evidence type="ECO:0000256" key="1">
    <source>
        <dbReference type="ARBA" id="ARBA00004141"/>
    </source>
</evidence>
<gene>
    <name evidence="16" type="primary">ACKR1</name>
</gene>
<evidence type="ECO:0000313" key="15">
    <source>
        <dbReference type="Proteomes" id="UP000694863"/>
    </source>
</evidence>
<keyword evidence="10 14" id="KW-0675">Receptor</keyword>
<feature type="transmembrane region" description="Helical" evidence="14">
    <location>
        <begin position="166"/>
        <end position="185"/>
    </location>
</feature>
<keyword evidence="12 14" id="KW-0807">Transducer</keyword>
<comment type="function">
    <text evidence="14">Atypical chemokine receptor that controls chemokine levels and localization via high-affinity chemokine binding that is uncoupled from classic ligand-driven signal transduction cascades, resulting instead in chemokine sequestration, degradation, or transcytosis. Also known as interceptor (internalizing receptor) or chemokine-scavenging receptor or chemokine decoy receptor. Has a promiscuous chemokine-binding profile, interacting with inflammatory chemokines of both the CXC and the CC subfamilies but not with homeostatic chemokines. Acts as a receptor for chemokines including CCL2, CCL5, CCL7, CCL11, CCL13, CCL14, CCL17, CXCL5, CXCL6, IL8/CXCL8, CXCL11, GRO, RANTES, MCP-1 and TARC. May regulate chemokine bioavailability and, consequently, leukocyte recruitment through two distinct mechanisms: when expressed in endothelial cells, it sustains the abluminal to luminal transcytosis of tissue-derived chemokines and their subsequent presentation to circulating leukocytes; when expressed in erythrocytes, serves as blood reservoir of cognate chemokines but also as a chemokine sink, buffering potential surges in plasma chemokine levels.</text>
</comment>
<dbReference type="RefSeq" id="XP_004714864.2">
    <property type="nucleotide sequence ID" value="XM_004714807.2"/>
</dbReference>
<feature type="transmembrane region" description="Helical" evidence="14">
    <location>
        <begin position="323"/>
        <end position="341"/>
    </location>
</feature>
<name>A0ABM0J4V0_ECHTE</name>
<organism evidence="15 16">
    <name type="scientific">Echinops telfairi</name>
    <name type="common">Lesser hedgehog tenrec</name>
    <dbReference type="NCBI Taxonomy" id="9371"/>
    <lineage>
        <taxon>Eukaryota</taxon>
        <taxon>Metazoa</taxon>
        <taxon>Chordata</taxon>
        <taxon>Craniata</taxon>
        <taxon>Vertebrata</taxon>
        <taxon>Euteleostomi</taxon>
        <taxon>Mammalia</taxon>
        <taxon>Eutheria</taxon>
        <taxon>Afrotheria</taxon>
        <taxon>Tenrecidae</taxon>
        <taxon>Tenrecinae</taxon>
        <taxon>Echinops</taxon>
    </lineage>
</organism>
<evidence type="ECO:0000256" key="7">
    <source>
        <dbReference type="ARBA" id="ARBA00023040"/>
    </source>
</evidence>
<dbReference type="InterPro" id="IPR005384">
    <property type="entry name" value="Duffy_chemokine_rcpt"/>
</dbReference>
<dbReference type="Gene3D" id="1.20.1070.10">
    <property type="entry name" value="Rhodopsin 7-helix transmembrane proteins"/>
    <property type="match status" value="1"/>
</dbReference>
<evidence type="ECO:0000313" key="16">
    <source>
        <dbReference type="RefSeq" id="XP_004714864.2"/>
    </source>
</evidence>
<feature type="transmembrane region" description="Helical" evidence="14">
    <location>
        <begin position="272"/>
        <end position="294"/>
    </location>
</feature>
<evidence type="ECO:0000256" key="13">
    <source>
        <dbReference type="ARBA" id="ARBA00030289"/>
    </source>
</evidence>
<proteinExistence type="inferred from homology"/>
<evidence type="ECO:0000256" key="14">
    <source>
        <dbReference type="RuleBase" id="RU368070"/>
    </source>
</evidence>
<keyword evidence="5 14" id="KW-0967">Endosome</keyword>
<evidence type="ECO:0000256" key="4">
    <source>
        <dbReference type="ARBA" id="ARBA00022692"/>
    </source>
</evidence>
<evidence type="ECO:0000256" key="9">
    <source>
        <dbReference type="ARBA" id="ARBA00023157"/>
    </source>
</evidence>
<feature type="transmembrane region" description="Helical" evidence="14">
    <location>
        <begin position="96"/>
        <end position="119"/>
    </location>
</feature>
<evidence type="ECO:0000256" key="12">
    <source>
        <dbReference type="ARBA" id="ARBA00023224"/>
    </source>
</evidence>
<keyword evidence="15" id="KW-1185">Reference proteome</keyword>
<evidence type="ECO:0000256" key="11">
    <source>
        <dbReference type="ARBA" id="ARBA00023180"/>
    </source>
</evidence>
<evidence type="ECO:0000256" key="2">
    <source>
        <dbReference type="ARBA" id="ARBA00008790"/>
    </source>
</evidence>
<dbReference type="Proteomes" id="UP000694863">
    <property type="component" value="Unplaced"/>
</dbReference>
<feature type="transmembrane region" description="Helical" evidence="14">
    <location>
        <begin position="197"/>
        <end position="220"/>
    </location>
</feature>
<keyword evidence="7 14" id="KW-0297">G-protein coupled receptor</keyword>
<keyword evidence="9" id="KW-1015">Disulfide bond</keyword>
<sequence>MAFISPWHLSGDRRHAPTVHPNLSACAEPSSAMGNCQPGADPFFSIDKNSSTLTLGDDFGSEWNESYEPFDYSDSNLEAAAPCHSCSLLDDSSLPFFIVASIVGILASGLVLFALLRPLFHWNLCPGRPILVQLAVGSGLFSVVVPILAPGLGGSQNSALCYLGHWVWYGSAFAQALLIGCRAGLGPRLSTCQVPRLTVGLTVGLWTVAALLVLPITLASDISPGICTLKSNKGLGTLQYIHAATCFAIFSLLPLGLVVAKGLKMALGKGPGPWVDILWVWFIFWCPHGVMLVIDSLVRSSVLVLSTCGSQQVLDLLLHGAEALAILHCVATPLLLAFFCYQTTHRSLPPGPLPARWPHPDIPEIKS</sequence>
<dbReference type="PRINTS" id="PR01559">
    <property type="entry name" value="DUFFYANTIGEN"/>
</dbReference>
<feature type="transmembrane region" description="Helical" evidence="14">
    <location>
        <begin position="240"/>
        <end position="260"/>
    </location>
</feature>
<keyword evidence="6 14" id="KW-1133">Transmembrane helix</keyword>